<reference evidence="2 3" key="1">
    <citation type="submission" date="2016-10" db="EMBL/GenBank/DDBJ databases">
        <title>Genome sequence of the basidiomycete white-rot fungus Trametes pubescens.</title>
        <authorList>
            <person name="Makela M.R."/>
            <person name="Granchi Z."/>
            <person name="Peng M."/>
            <person name="De Vries R.P."/>
            <person name="Grigoriev I."/>
            <person name="Riley R."/>
            <person name="Hilden K."/>
        </authorList>
    </citation>
    <scope>NUCLEOTIDE SEQUENCE [LARGE SCALE GENOMIC DNA]</scope>
    <source>
        <strain evidence="2 3">FBCC735</strain>
    </source>
</reference>
<dbReference type="Proteomes" id="UP000184267">
    <property type="component" value="Unassembled WGS sequence"/>
</dbReference>
<keyword evidence="3" id="KW-1185">Reference proteome</keyword>
<evidence type="ECO:0000313" key="3">
    <source>
        <dbReference type="Proteomes" id="UP000184267"/>
    </source>
</evidence>
<sequence length="65" mass="7279">MSTNTLQAPPCKQYDPSQPDCTRRESDKSAHGAQIFSNEVRNRWHDAGETRAGGLGVVVRTAHWR</sequence>
<protein>
    <submittedName>
        <fullName evidence="2">Uncharacterized protein</fullName>
    </submittedName>
</protein>
<evidence type="ECO:0000313" key="2">
    <source>
        <dbReference type="EMBL" id="OJT10397.1"/>
    </source>
</evidence>
<name>A0A1M2VS30_TRAPU</name>
<feature type="region of interest" description="Disordered" evidence="1">
    <location>
        <begin position="1"/>
        <end position="36"/>
    </location>
</feature>
<comment type="caution">
    <text evidence="2">The sequence shown here is derived from an EMBL/GenBank/DDBJ whole genome shotgun (WGS) entry which is preliminary data.</text>
</comment>
<accession>A0A1M2VS30</accession>
<dbReference type="EMBL" id="MNAD01000777">
    <property type="protein sequence ID" value="OJT10397.1"/>
    <property type="molecule type" value="Genomic_DNA"/>
</dbReference>
<organism evidence="2 3">
    <name type="scientific">Trametes pubescens</name>
    <name type="common">White-rot fungus</name>
    <dbReference type="NCBI Taxonomy" id="154538"/>
    <lineage>
        <taxon>Eukaryota</taxon>
        <taxon>Fungi</taxon>
        <taxon>Dikarya</taxon>
        <taxon>Basidiomycota</taxon>
        <taxon>Agaricomycotina</taxon>
        <taxon>Agaricomycetes</taxon>
        <taxon>Polyporales</taxon>
        <taxon>Polyporaceae</taxon>
        <taxon>Trametes</taxon>
    </lineage>
</organism>
<gene>
    <name evidence="2" type="ORF">TRAPUB_13089</name>
</gene>
<evidence type="ECO:0000256" key="1">
    <source>
        <dbReference type="SAM" id="MobiDB-lite"/>
    </source>
</evidence>
<feature type="compositionally biased region" description="Basic and acidic residues" evidence="1">
    <location>
        <begin position="21"/>
        <end position="30"/>
    </location>
</feature>
<proteinExistence type="predicted"/>
<dbReference type="AlphaFoldDB" id="A0A1M2VS30"/>